<sequence length="91" mass="10036">MAASSRSLCSELGYLGKEPSSHLLSKWDPVQHRTEVDTNKMAGQKCTGAALWVALRCQGYNGAFTAKCCHESFLHPLVALQPCKSCLYQKF</sequence>
<proteinExistence type="predicted"/>
<organism evidence="1 2">
    <name type="scientific">Ceratodon purpureus</name>
    <name type="common">Fire moss</name>
    <name type="synonym">Dicranum purpureum</name>
    <dbReference type="NCBI Taxonomy" id="3225"/>
    <lineage>
        <taxon>Eukaryota</taxon>
        <taxon>Viridiplantae</taxon>
        <taxon>Streptophyta</taxon>
        <taxon>Embryophyta</taxon>
        <taxon>Bryophyta</taxon>
        <taxon>Bryophytina</taxon>
        <taxon>Bryopsida</taxon>
        <taxon>Dicranidae</taxon>
        <taxon>Pseudoditrichales</taxon>
        <taxon>Ditrichaceae</taxon>
        <taxon>Ceratodon</taxon>
    </lineage>
</organism>
<comment type="caution">
    <text evidence="1">The sequence shown here is derived from an EMBL/GenBank/DDBJ whole genome shotgun (WGS) entry which is preliminary data.</text>
</comment>
<reference evidence="1 2" key="1">
    <citation type="submission" date="2020-06" db="EMBL/GenBank/DDBJ databases">
        <title>WGS assembly of Ceratodon purpureus strain R40.</title>
        <authorList>
            <person name="Carey S.B."/>
            <person name="Jenkins J."/>
            <person name="Shu S."/>
            <person name="Lovell J.T."/>
            <person name="Sreedasyam A."/>
            <person name="Maumus F."/>
            <person name="Tiley G.P."/>
            <person name="Fernandez-Pozo N."/>
            <person name="Barry K."/>
            <person name="Chen C."/>
            <person name="Wang M."/>
            <person name="Lipzen A."/>
            <person name="Daum C."/>
            <person name="Saski C.A."/>
            <person name="Payton A.C."/>
            <person name="Mcbreen J.C."/>
            <person name="Conrad R.E."/>
            <person name="Kollar L.M."/>
            <person name="Olsson S."/>
            <person name="Huttunen S."/>
            <person name="Landis J.B."/>
            <person name="Wickett N.J."/>
            <person name="Johnson M.G."/>
            <person name="Rensing S.A."/>
            <person name="Grimwood J."/>
            <person name="Schmutz J."/>
            <person name="Mcdaniel S.F."/>
        </authorList>
    </citation>
    <scope>NUCLEOTIDE SEQUENCE [LARGE SCALE GENOMIC DNA]</scope>
    <source>
        <strain evidence="1 2">R40</strain>
    </source>
</reference>
<evidence type="ECO:0000313" key="1">
    <source>
        <dbReference type="EMBL" id="KAG0569888.1"/>
    </source>
</evidence>
<dbReference type="AlphaFoldDB" id="A0A8T0HH34"/>
<accession>A0A8T0HH34</accession>
<gene>
    <name evidence="1" type="ORF">KC19_6G123600</name>
</gene>
<evidence type="ECO:0000313" key="2">
    <source>
        <dbReference type="Proteomes" id="UP000822688"/>
    </source>
</evidence>
<protein>
    <submittedName>
        <fullName evidence="1">Uncharacterized protein</fullName>
    </submittedName>
</protein>
<dbReference type="Proteomes" id="UP000822688">
    <property type="component" value="Chromosome 6"/>
</dbReference>
<name>A0A8T0HH34_CERPU</name>
<dbReference type="EMBL" id="CM026427">
    <property type="protein sequence ID" value="KAG0569888.1"/>
    <property type="molecule type" value="Genomic_DNA"/>
</dbReference>
<keyword evidence="2" id="KW-1185">Reference proteome</keyword>